<dbReference type="InterPro" id="IPR035990">
    <property type="entry name" value="TIM_sf"/>
</dbReference>
<dbReference type="UniPathway" id="UPA00138"/>
<comment type="function">
    <text evidence="9">Catalyzes the interconversion of glyceraldehyde 3-phosphate and dihydroxyacetone phosphate in the glycolytic and gluconeogenic pathways.</text>
</comment>
<evidence type="ECO:0000256" key="3">
    <source>
        <dbReference type="ARBA" id="ARBA00007422"/>
    </source>
</evidence>
<dbReference type="Pfam" id="PF00121">
    <property type="entry name" value="TIM"/>
    <property type="match status" value="1"/>
</dbReference>
<keyword evidence="7 10" id="KW-0413">Isomerase</keyword>
<feature type="region of interest" description="Disordered" evidence="11">
    <location>
        <begin position="1"/>
        <end position="20"/>
    </location>
</feature>
<name>A0A8J8SZ99_HALGN</name>
<dbReference type="InterPro" id="IPR013785">
    <property type="entry name" value="Aldolase_TIM"/>
</dbReference>
<dbReference type="PROSITE" id="PS51440">
    <property type="entry name" value="TIM_2"/>
    <property type="match status" value="1"/>
</dbReference>
<dbReference type="SUPFAM" id="SSF51351">
    <property type="entry name" value="Triosephosphate isomerase (TIM)"/>
    <property type="match status" value="1"/>
</dbReference>
<dbReference type="EMBL" id="RRYP01013695">
    <property type="protein sequence ID" value="TNV76382.1"/>
    <property type="molecule type" value="Genomic_DNA"/>
</dbReference>
<dbReference type="AlphaFoldDB" id="A0A8J8SZ99"/>
<organism evidence="12 13">
    <name type="scientific">Halteria grandinella</name>
    <dbReference type="NCBI Taxonomy" id="5974"/>
    <lineage>
        <taxon>Eukaryota</taxon>
        <taxon>Sar</taxon>
        <taxon>Alveolata</taxon>
        <taxon>Ciliophora</taxon>
        <taxon>Intramacronucleata</taxon>
        <taxon>Spirotrichea</taxon>
        <taxon>Stichotrichia</taxon>
        <taxon>Sporadotrichida</taxon>
        <taxon>Halteriidae</taxon>
        <taxon>Halteria</taxon>
    </lineage>
</organism>
<reference evidence="12" key="1">
    <citation type="submission" date="2019-06" db="EMBL/GenBank/DDBJ databases">
        <authorList>
            <person name="Zheng W."/>
        </authorList>
    </citation>
    <scope>NUCLEOTIDE SEQUENCE</scope>
    <source>
        <strain evidence="12">QDHG01</strain>
    </source>
</reference>
<dbReference type="PANTHER" id="PTHR21139">
    <property type="entry name" value="TRIOSEPHOSPHATE ISOMERASE"/>
    <property type="match status" value="1"/>
</dbReference>
<keyword evidence="5 10" id="KW-0312">Gluconeogenesis</keyword>
<dbReference type="UniPathway" id="UPA00109">
    <property type="reaction ID" value="UER00189"/>
</dbReference>
<dbReference type="GO" id="GO:0019563">
    <property type="term" value="P:glycerol catabolic process"/>
    <property type="evidence" value="ECO:0007669"/>
    <property type="project" value="TreeGrafter"/>
</dbReference>
<evidence type="ECO:0000256" key="2">
    <source>
        <dbReference type="ARBA" id="ARBA00004742"/>
    </source>
</evidence>
<dbReference type="CDD" id="cd00311">
    <property type="entry name" value="TIM"/>
    <property type="match status" value="1"/>
</dbReference>
<dbReference type="FunFam" id="3.20.20.70:FF:000016">
    <property type="entry name" value="Triosephosphate isomerase"/>
    <property type="match status" value="1"/>
</dbReference>
<gene>
    <name evidence="12" type="ORF">FGO68_gene17751</name>
</gene>
<proteinExistence type="inferred from homology"/>
<comment type="similarity">
    <text evidence="3 10">Belongs to the triosephosphate isomerase family.</text>
</comment>
<dbReference type="GO" id="GO:0006096">
    <property type="term" value="P:glycolytic process"/>
    <property type="evidence" value="ECO:0007669"/>
    <property type="project" value="UniProtKB-UniPathway"/>
</dbReference>
<sequence>MEQQTLLPKKPLATTQSSGSGKRTRKYFIAANWKSNGTTHFVKDIITNMINSFEYDAGKLDLMLLPGLLHISLAQAMVAPHVQVGAQNVSQHGQGAYTGEVAAEHLADYGIQWVLIGHSQRRGVFQESQEVVAEKVKKSRENGLGVILCLGENLEQREKELTGQVLDDQLTSFHTALGGNWENVVLAYEPIWAMGTGRIASADQTQEAHEHIRKWLSKTVSPALGEAMRIIYAGSVTETNCENLIKLSQVDGFLVGTSSTKPAFRDIFETVQRQAGRDLA</sequence>
<evidence type="ECO:0000313" key="12">
    <source>
        <dbReference type="EMBL" id="TNV76382.1"/>
    </source>
</evidence>
<dbReference type="Gene3D" id="3.20.20.70">
    <property type="entry name" value="Aldolase class I"/>
    <property type="match status" value="1"/>
</dbReference>
<evidence type="ECO:0000256" key="4">
    <source>
        <dbReference type="ARBA" id="ARBA00011738"/>
    </source>
</evidence>
<dbReference type="NCBIfam" id="TIGR00419">
    <property type="entry name" value="tim"/>
    <property type="match status" value="1"/>
</dbReference>
<protein>
    <recommendedName>
        <fullName evidence="10">Triosephosphate isomerase</fullName>
        <ecNumber evidence="10">5.3.1.1</ecNumber>
    </recommendedName>
</protein>
<accession>A0A8J8SZ99</accession>
<comment type="subunit">
    <text evidence="4">Homodimer.</text>
</comment>
<keyword evidence="13" id="KW-1185">Reference proteome</keyword>
<evidence type="ECO:0000313" key="13">
    <source>
        <dbReference type="Proteomes" id="UP000785679"/>
    </source>
</evidence>
<evidence type="ECO:0000256" key="11">
    <source>
        <dbReference type="SAM" id="MobiDB-lite"/>
    </source>
</evidence>
<dbReference type="GO" id="GO:0004807">
    <property type="term" value="F:triose-phosphate isomerase activity"/>
    <property type="evidence" value="ECO:0007669"/>
    <property type="project" value="UniProtKB-EC"/>
</dbReference>
<dbReference type="GO" id="GO:0006094">
    <property type="term" value="P:gluconeogenesis"/>
    <property type="evidence" value="ECO:0007669"/>
    <property type="project" value="UniProtKB-UniPathway"/>
</dbReference>
<dbReference type="InterPro" id="IPR000652">
    <property type="entry name" value="Triosephosphate_isomerase"/>
</dbReference>
<evidence type="ECO:0000256" key="6">
    <source>
        <dbReference type="ARBA" id="ARBA00023152"/>
    </source>
</evidence>
<evidence type="ECO:0000256" key="8">
    <source>
        <dbReference type="ARBA" id="ARBA00052432"/>
    </source>
</evidence>
<evidence type="ECO:0000256" key="5">
    <source>
        <dbReference type="ARBA" id="ARBA00022432"/>
    </source>
</evidence>
<dbReference type="Proteomes" id="UP000785679">
    <property type="component" value="Unassembled WGS sequence"/>
</dbReference>
<comment type="pathway">
    <text evidence="2 10">Carbohydrate biosynthesis; gluconeogenesis.</text>
</comment>
<dbReference type="OrthoDB" id="6715177at2759"/>
<dbReference type="EC" id="5.3.1.1" evidence="10"/>
<evidence type="ECO:0000256" key="10">
    <source>
        <dbReference type="RuleBase" id="RU363013"/>
    </source>
</evidence>
<keyword evidence="6 10" id="KW-0324">Glycolysis</keyword>
<comment type="catalytic activity">
    <reaction evidence="8">
        <text>D-glyceraldehyde 3-phosphate = dihydroxyacetone phosphate</text>
        <dbReference type="Rhea" id="RHEA:18585"/>
        <dbReference type="ChEBI" id="CHEBI:57642"/>
        <dbReference type="ChEBI" id="CHEBI:59776"/>
        <dbReference type="EC" id="5.3.1.1"/>
    </reaction>
    <physiologicalReaction direction="left-to-right" evidence="8">
        <dbReference type="Rhea" id="RHEA:18586"/>
    </physiologicalReaction>
</comment>
<evidence type="ECO:0000256" key="9">
    <source>
        <dbReference type="ARBA" id="ARBA00056661"/>
    </source>
</evidence>
<dbReference type="PANTHER" id="PTHR21139:SF2">
    <property type="entry name" value="TRIOSEPHOSPHATE ISOMERASE"/>
    <property type="match status" value="1"/>
</dbReference>
<dbReference type="GO" id="GO:0005829">
    <property type="term" value="C:cytosol"/>
    <property type="evidence" value="ECO:0007669"/>
    <property type="project" value="TreeGrafter"/>
</dbReference>
<comment type="caution">
    <text evidence="12">The sequence shown here is derived from an EMBL/GenBank/DDBJ whole genome shotgun (WGS) entry which is preliminary data.</text>
</comment>
<evidence type="ECO:0000256" key="1">
    <source>
        <dbReference type="ARBA" id="ARBA00004680"/>
    </source>
</evidence>
<evidence type="ECO:0000256" key="7">
    <source>
        <dbReference type="ARBA" id="ARBA00023235"/>
    </source>
</evidence>
<dbReference type="GO" id="GO:0046166">
    <property type="term" value="P:glyceraldehyde-3-phosphate biosynthetic process"/>
    <property type="evidence" value="ECO:0007669"/>
    <property type="project" value="TreeGrafter"/>
</dbReference>
<comment type="pathway">
    <text evidence="1 10">Carbohydrate degradation; glycolysis; D-glyceraldehyde 3-phosphate from glycerone phosphate: step 1/1.</text>
</comment>